<feature type="signal peptide" evidence="2">
    <location>
        <begin position="1"/>
        <end position="20"/>
    </location>
</feature>
<reference evidence="3 4" key="1">
    <citation type="submission" date="2014-03" db="EMBL/GenBank/DDBJ databases">
        <title>The Complete Genome Sequence of Bacillus bombyseptieus.</title>
        <authorList>
            <person name="Cheng T."/>
            <person name="Lin P."/>
            <person name="Jin S."/>
            <person name="Wu Y."/>
            <person name="Fu B."/>
            <person name="Long R."/>
            <person name="Liu D."/>
            <person name="Guo Y."/>
            <person name="Peng L."/>
            <person name="Xia Q."/>
        </authorList>
    </citation>
    <scope>NUCLEOTIDE SEQUENCE [LARGE SCALE GENOMIC DNA]</scope>
    <source>
        <strain evidence="4">wang</strain>
    </source>
</reference>
<feature type="chain" id="PRO_5040811823" description="Lipoprotein" evidence="2">
    <location>
        <begin position="21"/>
        <end position="240"/>
    </location>
</feature>
<feature type="region of interest" description="Disordered" evidence="1">
    <location>
        <begin position="24"/>
        <end position="70"/>
    </location>
</feature>
<evidence type="ECO:0000256" key="2">
    <source>
        <dbReference type="SAM" id="SignalP"/>
    </source>
</evidence>
<accession>A0A9W3KV02</accession>
<feature type="compositionally biased region" description="Basic and acidic residues" evidence="1">
    <location>
        <begin position="24"/>
        <end position="38"/>
    </location>
</feature>
<dbReference type="PROSITE" id="PS51257">
    <property type="entry name" value="PROKAR_LIPOPROTEIN"/>
    <property type="match status" value="1"/>
</dbReference>
<name>A0A9W3KV02_9BACI</name>
<dbReference type="Proteomes" id="UP000031778">
    <property type="component" value="Chromosome"/>
</dbReference>
<feature type="compositionally biased region" description="Basic and acidic residues" evidence="1">
    <location>
        <begin position="48"/>
        <end position="63"/>
    </location>
</feature>
<gene>
    <name evidence="3" type="ORF">CY96_12970</name>
</gene>
<dbReference type="AlphaFoldDB" id="A0A9W3KV02"/>
<protein>
    <recommendedName>
        <fullName evidence="5">Lipoprotein</fullName>
    </recommendedName>
</protein>
<organism evidence="3 4">
    <name type="scientific">Bacillus bombysepticus str. Wang</name>
    <dbReference type="NCBI Taxonomy" id="1330043"/>
    <lineage>
        <taxon>Bacteria</taxon>
        <taxon>Bacillati</taxon>
        <taxon>Bacillota</taxon>
        <taxon>Bacilli</taxon>
        <taxon>Bacillales</taxon>
        <taxon>Bacillaceae</taxon>
        <taxon>Bacillus</taxon>
        <taxon>Bacillus cereus group</taxon>
    </lineage>
</organism>
<evidence type="ECO:0000313" key="3">
    <source>
        <dbReference type="EMBL" id="AHX18875.1"/>
    </source>
</evidence>
<keyword evidence="2" id="KW-0732">Signal</keyword>
<keyword evidence="4" id="KW-1185">Reference proteome</keyword>
<evidence type="ECO:0000313" key="4">
    <source>
        <dbReference type="Proteomes" id="UP000031778"/>
    </source>
</evidence>
<evidence type="ECO:0008006" key="5">
    <source>
        <dbReference type="Google" id="ProtNLM"/>
    </source>
</evidence>
<dbReference type="KEGG" id="bby:CY96_12970"/>
<proteinExistence type="predicted"/>
<sequence length="240" mass="26044">MKKKLLATIAAVCLSLTACNSTEQTKDVQANEKKDKNTEQQTATTSPKAKEIKEKSAVERLSQDHSVSLEGDGANSSDFFELKSGFVIAEVEHTGESNAILELKDEQGNDSGSLSNFIGNGKEKRVVLLNKSGKYFINPMADGHWKVNMSQSIPIDKVVTAPGTISGHGSDVVFVKLEKGLKELHGVHKNGESNFVVDLNDSMIFNEIGAADTTKKVPVKENGIHIFTIQADGDWTIEVK</sequence>
<dbReference type="RefSeq" id="WP_000727976.1">
    <property type="nucleotide sequence ID" value="NZ_CP007512.1"/>
</dbReference>
<evidence type="ECO:0000256" key="1">
    <source>
        <dbReference type="SAM" id="MobiDB-lite"/>
    </source>
</evidence>
<dbReference type="EMBL" id="CP007512">
    <property type="protein sequence ID" value="AHX18875.1"/>
    <property type="molecule type" value="Genomic_DNA"/>
</dbReference>